<proteinExistence type="predicted"/>
<evidence type="ECO:0000259" key="4">
    <source>
        <dbReference type="PROSITE" id="PS50090"/>
    </source>
</evidence>
<name>A0ABV0X1Y0_9TELE</name>
<dbReference type="PANTHER" id="PTHR46318">
    <property type="entry name" value="UPSTREAM BINDING TRANSCRIPTION FACTOR"/>
    <property type="match status" value="1"/>
</dbReference>
<dbReference type="PANTHER" id="PTHR46318:SF2">
    <property type="entry name" value="NUCLEOLAR TRANSCRIPTION FACTOR 1"/>
    <property type="match status" value="1"/>
</dbReference>
<dbReference type="Proteomes" id="UP001444071">
    <property type="component" value="Unassembled WGS sequence"/>
</dbReference>
<dbReference type="PROSITE" id="PS50090">
    <property type="entry name" value="MYB_LIKE"/>
    <property type="match status" value="1"/>
</dbReference>
<reference evidence="5 6" key="1">
    <citation type="submission" date="2021-06" db="EMBL/GenBank/DDBJ databases">
        <authorList>
            <person name="Palmer J.M."/>
        </authorList>
    </citation>
    <scope>NUCLEOTIDE SEQUENCE [LARGE SCALE GENOMIC DNA]</scope>
    <source>
        <strain evidence="5 6">XR_2019</strain>
        <tissue evidence="5">Muscle</tissue>
    </source>
</reference>
<gene>
    <name evidence="5" type="ORF">XENORESO_009280</name>
</gene>
<keyword evidence="3" id="KW-0539">Nucleus</keyword>
<comment type="caution">
    <text evidence="5">The sequence shown here is derived from an EMBL/GenBank/DDBJ whole genome shotgun (WGS) entry which is preliminary data.</text>
</comment>
<evidence type="ECO:0000313" key="5">
    <source>
        <dbReference type="EMBL" id="MEQ2275820.1"/>
    </source>
</evidence>
<comment type="subcellular location">
    <subcellularLocation>
        <location evidence="1">Nucleus</location>
    </subcellularLocation>
</comment>
<feature type="domain" description="Myb-like" evidence="4">
    <location>
        <begin position="10"/>
        <end position="73"/>
    </location>
</feature>
<dbReference type="InterPro" id="IPR051762">
    <property type="entry name" value="UBF1"/>
</dbReference>
<keyword evidence="6" id="KW-1185">Reference proteome</keyword>
<evidence type="ECO:0000256" key="1">
    <source>
        <dbReference type="ARBA" id="ARBA00004123"/>
    </source>
</evidence>
<evidence type="ECO:0000256" key="2">
    <source>
        <dbReference type="ARBA" id="ARBA00023125"/>
    </source>
</evidence>
<evidence type="ECO:0000256" key="3">
    <source>
        <dbReference type="ARBA" id="ARBA00023242"/>
    </source>
</evidence>
<dbReference type="InterPro" id="IPR001005">
    <property type="entry name" value="SANT/Myb"/>
</dbReference>
<protein>
    <recommendedName>
        <fullName evidence="4">Myb-like domain-containing protein</fullName>
    </recommendedName>
</protein>
<dbReference type="EMBL" id="JAHRIM010082967">
    <property type="protein sequence ID" value="MEQ2275820.1"/>
    <property type="molecule type" value="Genomic_DNA"/>
</dbReference>
<keyword evidence="2" id="KW-0238">DNA-binding</keyword>
<accession>A0ABV0X1Y0</accession>
<evidence type="ECO:0000313" key="6">
    <source>
        <dbReference type="Proteomes" id="UP001444071"/>
    </source>
</evidence>
<sequence>MSEIKMDGVESDAETTQWTRENLEKLLASMKDSIPKKGQTQTYIRGLRALEWDKVAFPPFSPEECRVKWNSMMGKVNSVLIFFVCSSLPAEMYLKWIPSTQLWIPSQSEVV</sequence>
<organism evidence="5 6">
    <name type="scientific">Xenotaenia resolanae</name>
    <dbReference type="NCBI Taxonomy" id="208358"/>
    <lineage>
        <taxon>Eukaryota</taxon>
        <taxon>Metazoa</taxon>
        <taxon>Chordata</taxon>
        <taxon>Craniata</taxon>
        <taxon>Vertebrata</taxon>
        <taxon>Euteleostomi</taxon>
        <taxon>Actinopterygii</taxon>
        <taxon>Neopterygii</taxon>
        <taxon>Teleostei</taxon>
        <taxon>Neoteleostei</taxon>
        <taxon>Acanthomorphata</taxon>
        <taxon>Ovalentaria</taxon>
        <taxon>Atherinomorphae</taxon>
        <taxon>Cyprinodontiformes</taxon>
        <taxon>Goodeidae</taxon>
        <taxon>Xenotaenia</taxon>
    </lineage>
</organism>